<dbReference type="Pfam" id="PF07833">
    <property type="entry name" value="Cu_amine_oxidN1"/>
    <property type="match status" value="1"/>
</dbReference>
<organism evidence="3 4">
    <name type="scientific">Paenibacillus bovis</name>
    <dbReference type="NCBI Taxonomy" id="1616788"/>
    <lineage>
        <taxon>Bacteria</taxon>
        <taxon>Bacillati</taxon>
        <taxon>Bacillota</taxon>
        <taxon>Bacilli</taxon>
        <taxon>Bacillales</taxon>
        <taxon>Paenibacillaceae</taxon>
        <taxon>Paenibacillus</taxon>
    </lineage>
</organism>
<evidence type="ECO:0000256" key="1">
    <source>
        <dbReference type="SAM" id="SignalP"/>
    </source>
</evidence>
<feature type="domain" description="Copper amine oxidase-like N-terminal" evidence="2">
    <location>
        <begin position="44"/>
        <end position="147"/>
    </location>
</feature>
<reference evidence="4" key="1">
    <citation type="submission" date="2015-10" db="EMBL/GenBank/DDBJ databases">
        <title>Genome of Paenibacillus bovis sp. nov.</title>
        <authorList>
            <person name="Wu Z."/>
            <person name="Gao C."/>
            <person name="Liu Z."/>
            <person name="Zheng H."/>
        </authorList>
    </citation>
    <scope>NUCLEOTIDE SEQUENCE [LARGE SCALE GENOMIC DNA]</scope>
    <source>
        <strain evidence="4">BD3526</strain>
    </source>
</reference>
<dbReference type="EMBL" id="CP013023">
    <property type="protein sequence ID" value="ANF94958.1"/>
    <property type="molecule type" value="Genomic_DNA"/>
</dbReference>
<dbReference type="Gene3D" id="3.30.457.10">
    <property type="entry name" value="Copper amine oxidase-like, N-terminal domain"/>
    <property type="match status" value="1"/>
</dbReference>
<feature type="chain" id="PRO_5008005705" description="Copper amine oxidase-like N-terminal domain-containing protein" evidence="1">
    <location>
        <begin position="31"/>
        <end position="316"/>
    </location>
</feature>
<keyword evidence="4" id="KW-1185">Reference proteome</keyword>
<proteinExistence type="predicted"/>
<dbReference type="InterPro" id="IPR036582">
    <property type="entry name" value="Mao_N_sf"/>
</dbReference>
<dbReference type="RefSeq" id="WP_060531449.1">
    <property type="nucleotide sequence ID" value="NZ_CP013023.1"/>
</dbReference>
<dbReference type="AlphaFoldDB" id="A0A172ZBF7"/>
<keyword evidence="1" id="KW-0732">Signal</keyword>
<evidence type="ECO:0000313" key="3">
    <source>
        <dbReference type="EMBL" id="ANF94958.1"/>
    </source>
</evidence>
<dbReference type="InterPro" id="IPR012854">
    <property type="entry name" value="Cu_amine_oxidase-like_N"/>
</dbReference>
<dbReference type="OrthoDB" id="2005648at2"/>
<feature type="signal peptide" evidence="1">
    <location>
        <begin position="1"/>
        <end position="30"/>
    </location>
</feature>
<dbReference type="STRING" id="1616788.AR543_02185"/>
<protein>
    <recommendedName>
        <fullName evidence="2">Copper amine oxidase-like N-terminal domain-containing protein</fullName>
    </recommendedName>
</protein>
<accession>A0A172ZBF7</accession>
<gene>
    <name evidence="3" type="ORF">AR543_02185</name>
</gene>
<sequence length="316" mass="34330">MNKKHISTVLLGSILAGSLVVAPLGDSVYAADTSIQIRGAYGVVPSDVAPYIRNGVTMVPINVVSKLGSDNTYVSWNNTSKTVTINAAGAKTLLQLDQKYALQNGARIELAQPATLKEGVVMVPLRFVGESIGVKVNWDAANRIVYIGEASSSPVDPAETSADSALQILSKQRAKVIYDLPRTELPTELPTVGMQTVTHYFPVGQANIFFEAMPDRISYYEVKNNKAKEIWSANHNDQPSASGKGLPFLPYQITKEIGKRPSITATVAYYQYSASISDLRYGLIDTKGNDTELGHTDPAQIKQRFPVDQKELALVK</sequence>
<evidence type="ECO:0000259" key="2">
    <source>
        <dbReference type="Pfam" id="PF07833"/>
    </source>
</evidence>
<dbReference type="KEGG" id="pbv:AR543_02185"/>
<name>A0A172ZBF7_9BACL</name>
<reference evidence="3 4" key="2">
    <citation type="journal article" date="2016" name="Int. J. Syst. Evol. Microbiol.">
        <title>Paenibacillus bovis sp. nov., isolated from raw yak (Bos grunniens) milk.</title>
        <authorList>
            <person name="Gao C."/>
            <person name="Han J."/>
            <person name="Liu Z."/>
            <person name="Xu X."/>
            <person name="Hang F."/>
            <person name="Wu Z."/>
        </authorList>
    </citation>
    <scope>NUCLEOTIDE SEQUENCE [LARGE SCALE GENOMIC DNA]</scope>
    <source>
        <strain evidence="3 4">BD3526</strain>
    </source>
</reference>
<dbReference type="SUPFAM" id="SSF55383">
    <property type="entry name" value="Copper amine oxidase, domain N"/>
    <property type="match status" value="1"/>
</dbReference>
<dbReference type="Proteomes" id="UP000078148">
    <property type="component" value="Chromosome"/>
</dbReference>
<evidence type="ECO:0000313" key="4">
    <source>
        <dbReference type="Proteomes" id="UP000078148"/>
    </source>
</evidence>